<keyword evidence="4" id="KW-0997">Cell inner membrane</keyword>
<evidence type="ECO:0000256" key="4">
    <source>
        <dbReference type="ARBA" id="ARBA00022519"/>
    </source>
</evidence>
<keyword evidence="7 13" id="KW-0812">Transmembrane</keyword>
<keyword evidence="16" id="KW-1185">Reference proteome</keyword>
<dbReference type="PROSITE" id="PS50011">
    <property type="entry name" value="PROTEIN_KINASE_DOM"/>
    <property type="match status" value="1"/>
</dbReference>
<dbReference type="InterPro" id="IPR000719">
    <property type="entry name" value="Prot_kinase_dom"/>
</dbReference>
<dbReference type="PANTHER" id="PTHR10566">
    <property type="entry name" value="CHAPERONE-ACTIVITY OF BC1 COMPLEX CABC1 -RELATED"/>
    <property type="match status" value="1"/>
</dbReference>
<dbReference type="InterPro" id="IPR050154">
    <property type="entry name" value="UbiB_kinase"/>
</dbReference>
<keyword evidence="10" id="KW-0067">ATP-binding</keyword>
<evidence type="ECO:0000256" key="3">
    <source>
        <dbReference type="ARBA" id="ARBA00022475"/>
    </source>
</evidence>
<evidence type="ECO:0000256" key="7">
    <source>
        <dbReference type="ARBA" id="ARBA00022692"/>
    </source>
</evidence>
<evidence type="ECO:0000256" key="10">
    <source>
        <dbReference type="ARBA" id="ARBA00022840"/>
    </source>
</evidence>
<evidence type="ECO:0000256" key="5">
    <source>
        <dbReference type="ARBA" id="ARBA00022679"/>
    </source>
</evidence>
<keyword evidence="3" id="KW-1003">Cell membrane</keyword>
<dbReference type="EMBL" id="JAXAFJ010000001">
    <property type="protein sequence ID" value="MDX6805100.1"/>
    <property type="molecule type" value="Genomic_DNA"/>
</dbReference>
<organism evidence="15 16">
    <name type="scientific">Terrihabitans rhizophilus</name>
    <dbReference type="NCBI Taxonomy" id="3092662"/>
    <lineage>
        <taxon>Bacteria</taxon>
        <taxon>Pseudomonadati</taxon>
        <taxon>Pseudomonadota</taxon>
        <taxon>Alphaproteobacteria</taxon>
        <taxon>Hyphomicrobiales</taxon>
        <taxon>Terrihabitans</taxon>
    </lineage>
</organism>
<comment type="pathway">
    <text evidence="1">Cofactor biosynthesis; ubiquinone biosynthesis [regulation].</text>
</comment>
<accession>A0ABU4RJU6</accession>
<dbReference type="InterPro" id="IPR045308">
    <property type="entry name" value="UbiB_bact"/>
</dbReference>
<evidence type="ECO:0000256" key="6">
    <source>
        <dbReference type="ARBA" id="ARBA00022688"/>
    </source>
</evidence>
<dbReference type="CDD" id="cd13972">
    <property type="entry name" value="UbiB"/>
    <property type="match status" value="1"/>
</dbReference>
<dbReference type="SUPFAM" id="SSF56112">
    <property type="entry name" value="Protein kinase-like (PK-like)"/>
    <property type="match status" value="1"/>
</dbReference>
<evidence type="ECO:0000256" key="9">
    <source>
        <dbReference type="ARBA" id="ARBA00022777"/>
    </source>
</evidence>
<reference evidence="15 16" key="1">
    <citation type="submission" date="2023-11" db="EMBL/GenBank/DDBJ databases">
        <authorList>
            <person name="Bao R."/>
        </authorList>
    </citation>
    <scope>NUCLEOTIDE SEQUENCE [LARGE SCALE GENOMIC DNA]</scope>
    <source>
        <strain evidence="15 16">PJ23</strain>
    </source>
</reference>
<evidence type="ECO:0000256" key="8">
    <source>
        <dbReference type="ARBA" id="ARBA00022741"/>
    </source>
</evidence>
<keyword evidence="12 13" id="KW-0472">Membrane</keyword>
<dbReference type="InterPro" id="IPR010232">
    <property type="entry name" value="UbiB"/>
</dbReference>
<evidence type="ECO:0000259" key="14">
    <source>
        <dbReference type="PROSITE" id="PS50011"/>
    </source>
</evidence>
<dbReference type="NCBIfam" id="TIGR01982">
    <property type="entry name" value="UbiB"/>
    <property type="match status" value="1"/>
</dbReference>
<evidence type="ECO:0000256" key="13">
    <source>
        <dbReference type="SAM" id="Phobius"/>
    </source>
</evidence>
<keyword evidence="9" id="KW-0418">Kinase</keyword>
<dbReference type="Gene3D" id="1.10.510.10">
    <property type="entry name" value="Transferase(Phosphotransferase) domain 1"/>
    <property type="match status" value="1"/>
</dbReference>
<sequence>MLSSIPHLGRVLRASWVFAREGVFREVDTSDMPSMARLAIQASRLIERPASKRTGSGLPVALERLGPSYVKLGQFLATRPDVVGPEIARELEALQDRMAPFGMTVAEDTIRRALGQPVEALYTSFHPPLAAASIAQVHRATVRTPDGERTVAVKVIRPGVARRFHRDLTTFYAVARWVERFSRFARRLRPVAVVDTLAQSVAFEMDFRLEAAALSEMAENTRHDPGFRVPSVDWHRTAKDVLTLEWVHGTSLADRAGLEAAGHDLPALGRSLLQSFLRHAMRDGFFHADMHPGNLFVDSAGNIVAIDFGITGRLGKKERRFLAEILYGFIERDYHRVAEVHFTAGYVPPNQSVDEFARALRSIGEQIHDRTAEDISMARLLTQLFEITEIFEMQTRPELIMLQKTMVVVEGVARSLDPRLDMWSTSAPVVREWITRNLGPVGIAEDAGDTLLKLGRSIQALPDLLIRGERLVARLEEATERGFPLAPESLEGIGRAEARRARWGNLALWAIALMLAYWLFLS</sequence>
<gene>
    <name evidence="15" type="primary">ubiB</name>
    <name evidence="15" type="ORF">SCD90_03390</name>
</gene>
<evidence type="ECO:0000256" key="12">
    <source>
        <dbReference type="ARBA" id="ARBA00023136"/>
    </source>
</evidence>
<keyword evidence="11 13" id="KW-1133">Transmembrane helix</keyword>
<dbReference type="RefSeq" id="WP_319843202.1">
    <property type="nucleotide sequence ID" value="NZ_JAXAFJ010000001.1"/>
</dbReference>
<dbReference type="InterPro" id="IPR004147">
    <property type="entry name" value="ABC1_dom"/>
</dbReference>
<dbReference type="Proteomes" id="UP001274321">
    <property type="component" value="Unassembled WGS sequence"/>
</dbReference>
<evidence type="ECO:0000256" key="2">
    <source>
        <dbReference type="ARBA" id="ARBA00009670"/>
    </source>
</evidence>
<evidence type="ECO:0000313" key="16">
    <source>
        <dbReference type="Proteomes" id="UP001274321"/>
    </source>
</evidence>
<keyword evidence="8" id="KW-0547">Nucleotide-binding</keyword>
<feature type="transmembrane region" description="Helical" evidence="13">
    <location>
        <begin position="503"/>
        <end position="520"/>
    </location>
</feature>
<name>A0ABU4RJU6_9HYPH</name>
<keyword evidence="5" id="KW-0808">Transferase</keyword>
<evidence type="ECO:0000256" key="1">
    <source>
        <dbReference type="ARBA" id="ARBA00005020"/>
    </source>
</evidence>
<protein>
    <submittedName>
        <fullName evidence="15">2-polyprenylphenol 6-hydroxylase</fullName>
    </submittedName>
</protein>
<comment type="caution">
    <text evidence="15">The sequence shown here is derived from an EMBL/GenBank/DDBJ whole genome shotgun (WGS) entry which is preliminary data.</text>
</comment>
<proteinExistence type="inferred from homology"/>
<feature type="domain" description="Protein kinase" evidence="14">
    <location>
        <begin position="123"/>
        <end position="522"/>
    </location>
</feature>
<dbReference type="PANTHER" id="PTHR10566:SF113">
    <property type="entry name" value="PROTEIN ACTIVITY OF BC1 COMPLEX KINASE 7, CHLOROPLASTIC"/>
    <property type="match status" value="1"/>
</dbReference>
<dbReference type="InterPro" id="IPR011009">
    <property type="entry name" value="Kinase-like_dom_sf"/>
</dbReference>
<dbReference type="Pfam" id="PF03109">
    <property type="entry name" value="ABC1"/>
    <property type="match status" value="1"/>
</dbReference>
<keyword evidence="6" id="KW-0831">Ubiquinone biosynthesis</keyword>
<evidence type="ECO:0000313" key="15">
    <source>
        <dbReference type="EMBL" id="MDX6805100.1"/>
    </source>
</evidence>
<evidence type="ECO:0000256" key="11">
    <source>
        <dbReference type="ARBA" id="ARBA00022989"/>
    </source>
</evidence>
<comment type="similarity">
    <text evidence="2">Belongs to the protein kinase superfamily. ADCK protein kinase family.</text>
</comment>